<dbReference type="AlphaFoldDB" id="A0A7R8CZ35"/>
<name>A0A7R8CZ35_LEPSM</name>
<evidence type="ECO:0000313" key="2">
    <source>
        <dbReference type="Proteomes" id="UP000675881"/>
    </source>
</evidence>
<organism evidence="1 2">
    <name type="scientific">Lepeophtheirus salmonis</name>
    <name type="common">Salmon louse</name>
    <name type="synonym">Caligus salmonis</name>
    <dbReference type="NCBI Taxonomy" id="72036"/>
    <lineage>
        <taxon>Eukaryota</taxon>
        <taxon>Metazoa</taxon>
        <taxon>Ecdysozoa</taxon>
        <taxon>Arthropoda</taxon>
        <taxon>Crustacea</taxon>
        <taxon>Multicrustacea</taxon>
        <taxon>Hexanauplia</taxon>
        <taxon>Copepoda</taxon>
        <taxon>Siphonostomatoida</taxon>
        <taxon>Caligidae</taxon>
        <taxon>Lepeophtheirus</taxon>
    </lineage>
</organism>
<sequence>MPGLEQAIHSLTIKEHNRISRSRSESIQRDARSGLCFYHERFVDTEAEIIVIKPTPTDRKQYKREASLTATNSSTIATYSQRSLTLDLGLRLTFRLIFTIADDSMIHLCYFKLLLDVRRSRLIDGLTKLSAIRISTSLSSDRFQSIFRKFPLLFRPATFIADIKHGIYHYIETKRPPVHAKARKPSPDKFNFRRI</sequence>
<evidence type="ECO:0000313" key="1">
    <source>
        <dbReference type="EMBL" id="CAF2972468.1"/>
    </source>
</evidence>
<dbReference type="EMBL" id="HG994585">
    <property type="protein sequence ID" value="CAF2972468.1"/>
    <property type="molecule type" value="Genomic_DNA"/>
</dbReference>
<gene>
    <name evidence="1" type="ORF">LSAA_11326</name>
</gene>
<reference evidence="1" key="1">
    <citation type="submission" date="2021-02" db="EMBL/GenBank/DDBJ databases">
        <authorList>
            <person name="Bekaert M."/>
        </authorList>
    </citation>
    <scope>NUCLEOTIDE SEQUENCE</scope>
    <source>
        <strain evidence="1">IoA-00</strain>
    </source>
</reference>
<proteinExistence type="predicted"/>
<accession>A0A7R8CZ35</accession>
<protein>
    <submittedName>
        <fullName evidence="1">(salmon louse) hypothetical protein</fullName>
    </submittedName>
</protein>
<keyword evidence="2" id="KW-1185">Reference proteome</keyword>
<dbReference type="Proteomes" id="UP000675881">
    <property type="component" value="Chromosome 6"/>
</dbReference>